<accession>A0ABP0J753</accession>
<dbReference type="Proteomes" id="UP001642484">
    <property type="component" value="Unassembled WGS sequence"/>
</dbReference>
<dbReference type="PANTHER" id="PTHR42715">
    <property type="entry name" value="BETA-GLUCOSIDASE"/>
    <property type="match status" value="1"/>
</dbReference>
<organism evidence="9 10">
    <name type="scientific">Durusdinium trenchii</name>
    <dbReference type="NCBI Taxonomy" id="1381693"/>
    <lineage>
        <taxon>Eukaryota</taxon>
        <taxon>Sar</taxon>
        <taxon>Alveolata</taxon>
        <taxon>Dinophyceae</taxon>
        <taxon>Suessiales</taxon>
        <taxon>Symbiodiniaceae</taxon>
        <taxon>Durusdinium</taxon>
    </lineage>
</organism>
<evidence type="ECO:0000256" key="7">
    <source>
        <dbReference type="SAM" id="SignalP"/>
    </source>
</evidence>
<feature type="domain" description="Fibronectin type III-like" evidence="8">
    <location>
        <begin position="665"/>
        <end position="737"/>
    </location>
</feature>
<feature type="signal peptide" evidence="7">
    <location>
        <begin position="1"/>
        <end position="17"/>
    </location>
</feature>
<feature type="chain" id="PRO_5047514722" description="beta-glucosidase" evidence="7">
    <location>
        <begin position="18"/>
        <end position="847"/>
    </location>
</feature>
<protein>
    <recommendedName>
        <fullName evidence="3">beta-glucosidase</fullName>
        <ecNumber evidence="3">3.2.1.21</ecNumber>
    </recommendedName>
</protein>
<comment type="caution">
    <text evidence="9">The sequence shown here is derived from an EMBL/GenBank/DDBJ whole genome shotgun (WGS) entry which is preliminary data.</text>
</comment>
<keyword evidence="10" id="KW-1185">Reference proteome</keyword>
<dbReference type="SUPFAM" id="SSF51445">
    <property type="entry name" value="(Trans)glycosidases"/>
    <property type="match status" value="1"/>
</dbReference>
<dbReference type="InterPro" id="IPR001764">
    <property type="entry name" value="Glyco_hydro_3_N"/>
</dbReference>
<dbReference type="InterPro" id="IPR036962">
    <property type="entry name" value="Glyco_hydro_3_N_sf"/>
</dbReference>
<comment type="similarity">
    <text evidence="2">Belongs to the glycosyl hydrolase 3 family.</text>
</comment>
<keyword evidence="6" id="KW-0472">Membrane</keyword>
<dbReference type="SUPFAM" id="SSF52279">
    <property type="entry name" value="Beta-D-glucan exohydrolase, C-terminal domain"/>
    <property type="match status" value="1"/>
</dbReference>
<keyword evidence="6" id="KW-0812">Transmembrane</keyword>
<keyword evidence="6" id="KW-1133">Transmembrane helix</keyword>
<sequence>MPHKILAISCLSQAVLAGYREVNEDSILEILNEMTTEEKFLQTCIDSQCPEGRARWLLCDVFGGGSTSGGGDAWFNLKDIPRLRIRGLRMRDGPKGMTCQGGAVVFSPPCPPDGGSPSFPSQITRAATWNTQLEESIGQAIGEIAEQLDIHAALLPTINILPWLNWGRAQESYGEDPFFSGRMGTALVRGVQQNQTVMATVKHFLANNIENTRWWVSAEMDEKTLHDVYLRAWALVVADSSPELVMTSYNRVQGKWAFADPKFIDILRNDLGFDGSIMTDWFASWEAITGGMILGEVGKTSPFYGSKGFIGSNSLYNAGVDMEMPFCSKNRDAVAQAQACAGSGAEDCNTFRKLNAATRRILRSKLRYGLVSESRNHTSRISWDNAKYDRLILQAAQEGIVLLKNDNLLPKEKVRSLAVLGSAEVLELGDHGSSAVKPSGRLVNVLDGLTGKYQEAAVQMVEDLSNASQEAFVQSADFVVVDVGFNFTFEGEFIPPATGGDRQYLTLHPHDQHLIHKASNLNQNVVVVITAGASVIVEDFVDKVKGIVWMGYPGPLGGVALANILAGHVNPSGRMPMITPKRAEDYLPHGTSLAPWALQTIDVEPTYPYSHGFKHMWQRTEARYPFGWGLSYTQYKYSEIAATLAAGSVQVVVQVANVGDRAGLETVQVYATCQACRRKRLPIVLAAFAKVALDVSETKEVKFVIELKDLSAYDAEANDGSWFLESNEYQILVGPAARDDLLLQTSVEISQQTFQYPGRARAETHAAANTECQCVPEAYGMRIKAWSLPDKSPVDVLLVFAWARWNEAMTAVCGVAFACCFILLCLFCLQRRAGRKVVEEAREKKQS</sequence>
<dbReference type="Pfam" id="PF14310">
    <property type="entry name" value="Fn3-like"/>
    <property type="match status" value="1"/>
</dbReference>
<keyword evidence="5" id="KW-0326">Glycosidase</keyword>
<keyword evidence="4" id="KW-0378">Hydrolase</keyword>
<dbReference type="InterPro" id="IPR036881">
    <property type="entry name" value="Glyco_hydro_3_C_sf"/>
</dbReference>
<evidence type="ECO:0000313" key="9">
    <source>
        <dbReference type="EMBL" id="CAK9010174.1"/>
    </source>
</evidence>
<gene>
    <name evidence="9" type="ORF">CCMP2556_LOCUS9979</name>
</gene>
<reference evidence="9 10" key="1">
    <citation type="submission" date="2024-02" db="EMBL/GenBank/DDBJ databases">
        <authorList>
            <person name="Chen Y."/>
            <person name="Shah S."/>
            <person name="Dougan E. K."/>
            <person name="Thang M."/>
            <person name="Chan C."/>
        </authorList>
    </citation>
    <scope>NUCLEOTIDE SEQUENCE [LARGE SCALE GENOMIC DNA]</scope>
</reference>
<evidence type="ECO:0000256" key="3">
    <source>
        <dbReference type="ARBA" id="ARBA00012744"/>
    </source>
</evidence>
<comment type="catalytic activity">
    <reaction evidence="1">
        <text>Hydrolysis of terminal, non-reducing beta-D-glucosyl residues with release of beta-D-glucose.</text>
        <dbReference type="EC" id="3.2.1.21"/>
    </reaction>
</comment>
<dbReference type="PANTHER" id="PTHR42715:SF10">
    <property type="entry name" value="BETA-GLUCOSIDASE"/>
    <property type="match status" value="1"/>
</dbReference>
<dbReference type="Gene3D" id="2.60.40.10">
    <property type="entry name" value="Immunoglobulins"/>
    <property type="match status" value="1"/>
</dbReference>
<dbReference type="Pfam" id="PF00933">
    <property type="entry name" value="Glyco_hydro_3"/>
    <property type="match status" value="1"/>
</dbReference>
<dbReference type="EMBL" id="CAXAMN010004592">
    <property type="protein sequence ID" value="CAK9010174.1"/>
    <property type="molecule type" value="Genomic_DNA"/>
</dbReference>
<dbReference type="InterPro" id="IPR050288">
    <property type="entry name" value="Cellulose_deg_GH3"/>
</dbReference>
<dbReference type="Gene3D" id="3.40.50.1700">
    <property type="entry name" value="Glycoside hydrolase family 3 C-terminal domain"/>
    <property type="match status" value="1"/>
</dbReference>
<proteinExistence type="inferred from homology"/>
<feature type="transmembrane region" description="Helical" evidence="6">
    <location>
        <begin position="808"/>
        <end position="829"/>
    </location>
</feature>
<dbReference type="EC" id="3.2.1.21" evidence="3"/>
<evidence type="ECO:0000256" key="5">
    <source>
        <dbReference type="ARBA" id="ARBA00023295"/>
    </source>
</evidence>
<keyword evidence="7" id="KW-0732">Signal</keyword>
<dbReference type="InterPro" id="IPR013783">
    <property type="entry name" value="Ig-like_fold"/>
</dbReference>
<evidence type="ECO:0000259" key="8">
    <source>
        <dbReference type="SMART" id="SM01217"/>
    </source>
</evidence>
<dbReference type="PRINTS" id="PR00133">
    <property type="entry name" value="GLHYDRLASE3"/>
</dbReference>
<dbReference type="InterPro" id="IPR026891">
    <property type="entry name" value="Fn3-like"/>
</dbReference>
<evidence type="ECO:0000256" key="4">
    <source>
        <dbReference type="ARBA" id="ARBA00022801"/>
    </source>
</evidence>
<evidence type="ECO:0000256" key="1">
    <source>
        <dbReference type="ARBA" id="ARBA00000448"/>
    </source>
</evidence>
<evidence type="ECO:0000313" key="10">
    <source>
        <dbReference type="Proteomes" id="UP001642484"/>
    </source>
</evidence>
<evidence type="ECO:0000256" key="6">
    <source>
        <dbReference type="SAM" id="Phobius"/>
    </source>
</evidence>
<dbReference type="Gene3D" id="3.20.20.300">
    <property type="entry name" value="Glycoside hydrolase, family 3, N-terminal domain"/>
    <property type="match status" value="1"/>
</dbReference>
<dbReference type="SMART" id="SM01217">
    <property type="entry name" value="Fn3_like"/>
    <property type="match status" value="1"/>
</dbReference>
<dbReference type="InterPro" id="IPR017853">
    <property type="entry name" value="GH"/>
</dbReference>
<dbReference type="InterPro" id="IPR002772">
    <property type="entry name" value="Glyco_hydro_3_C"/>
</dbReference>
<evidence type="ECO:0000256" key="2">
    <source>
        <dbReference type="ARBA" id="ARBA00005336"/>
    </source>
</evidence>
<dbReference type="Pfam" id="PF01915">
    <property type="entry name" value="Glyco_hydro_3_C"/>
    <property type="match status" value="1"/>
</dbReference>
<name>A0ABP0J753_9DINO</name>